<sequence length="119" mass="14425">MNGHKNIIDFKYKDHIFLFILYLLFSSGFATMGTLSILTLASVMVIYLKRNCFNDNFYILHFDWLLRTFWISLPFYLFSFIFMKFYIGYLLITVTTLWTTYRIVKGWLSLIYNDEYILE</sequence>
<dbReference type="KEGG" id="kso:CKSOR_00559"/>
<accession>A0A3Q8F3X0</accession>
<proteinExistence type="predicted"/>
<feature type="transmembrane region" description="Helical" evidence="1">
    <location>
        <begin position="21"/>
        <end position="48"/>
    </location>
</feature>
<feature type="transmembrane region" description="Helical" evidence="1">
    <location>
        <begin position="68"/>
        <end position="92"/>
    </location>
</feature>
<keyword evidence="1" id="KW-0472">Membrane</keyword>
<keyword evidence="1" id="KW-0812">Transmembrane</keyword>
<keyword evidence="3" id="KW-1185">Reference proteome</keyword>
<dbReference type="EMBL" id="CP025628">
    <property type="protein sequence ID" value="AWD32665.1"/>
    <property type="molecule type" value="Genomic_DNA"/>
</dbReference>
<evidence type="ECO:0000256" key="1">
    <source>
        <dbReference type="SAM" id="Phobius"/>
    </source>
</evidence>
<dbReference type="AlphaFoldDB" id="A0A3Q8F3X0"/>
<evidence type="ECO:0008006" key="4">
    <source>
        <dbReference type="Google" id="ProtNLM"/>
    </source>
</evidence>
<evidence type="ECO:0000313" key="2">
    <source>
        <dbReference type="EMBL" id="AWD32665.1"/>
    </source>
</evidence>
<name>A0A3Q8F3X0_9PROT</name>
<gene>
    <name evidence="2" type="ORF">CKSOR_00559</name>
</gene>
<dbReference type="RefSeq" id="WP_108674065.1">
    <property type="nucleotide sequence ID" value="NZ_CP025628.1"/>
</dbReference>
<evidence type="ECO:0000313" key="3">
    <source>
        <dbReference type="Proteomes" id="UP000266796"/>
    </source>
</evidence>
<dbReference type="OrthoDB" id="5405464at2"/>
<keyword evidence="1" id="KW-1133">Transmembrane helix</keyword>
<protein>
    <recommendedName>
        <fullName evidence="4">Transmembrane protein</fullName>
    </recommendedName>
</protein>
<reference evidence="2 3" key="1">
    <citation type="journal article" date="2018" name="Parasitology">
        <title>The reduced genome of Candidatus Kinetoplastibacterium sorsogonicusi, the endosymbiont of Kentomonas sorsogonicus (Trypanosomatidae): loss of the haem-synthesis pathway.</title>
        <authorList>
            <person name="Silva F.M."/>
            <person name="Kostygov A.Y."/>
            <person name="Spodareva V.V."/>
            <person name="Butenko A."/>
            <person name="Tossou R."/>
            <person name="Lukes J."/>
            <person name="Yurchenko V."/>
            <person name="Alves J.M.P."/>
        </authorList>
    </citation>
    <scope>NUCLEOTIDE SEQUENCE [LARGE SCALE GENOMIC DNA]</scope>
    <source>
        <strain evidence="2 3">MF-08</strain>
    </source>
</reference>
<dbReference type="Proteomes" id="UP000266796">
    <property type="component" value="Chromosome"/>
</dbReference>
<organism evidence="2 3">
    <name type="scientific">Candidatus Kinetoplastidibacterium kentomonadis</name>
    <dbReference type="NCBI Taxonomy" id="1576550"/>
    <lineage>
        <taxon>Bacteria</taxon>
        <taxon>Pseudomonadati</taxon>
        <taxon>Pseudomonadota</taxon>
        <taxon>Betaproteobacteria</taxon>
        <taxon>Candidatus Kinetoplastidibacterium</taxon>
    </lineage>
</organism>